<proteinExistence type="predicted"/>
<gene>
    <name evidence="1" type="ORF">FTV88_0520</name>
</gene>
<sequence>MLYPDQRQGTNCIEVYDLAKDGTMANKELLLGSKALFSPILQDFQPIK</sequence>
<accession>A0A5Q2MZ43</accession>
<dbReference type="EMBL" id="CP045875">
    <property type="protein sequence ID" value="QGG46699.1"/>
    <property type="molecule type" value="Genomic_DNA"/>
</dbReference>
<name>A0A5Q2MZ43_9FIRM</name>
<dbReference type="AlphaFoldDB" id="A0A5Q2MZ43"/>
<evidence type="ECO:0000313" key="1">
    <source>
        <dbReference type="EMBL" id="QGG46699.1"/>
    </source>
</evidence>
<evidence type="ECO:0000313" key="2">
    <source>
        <dbReference type="Proteomes" id="UP000366051"/>
    </source>
</evidence>
<dbReference type="KEGG" id="hcv:FTV88_0520"/>
<dbReference type="Proteomes" id="UP000366051">
    <property type="component" value="Chromosome"/>
</dbReference>
<keyword evidence="2" id="KW-1185">Reference proteome</keyword>
<organism evidence="1 2">
    <name type="scientific">Heliorestis convoluta</name>
    <dbReference type="NCBI Taxonomy" id="356322"/>
    <lineage>
        <taxon>Bacteria</taxon>
        <taxon>Bacillati</taxon>
        <taxon>Bacillota</taxon>
        <taxon>Clostridia</taxon>
        <taxon>Eubacteriales</taxon>
        <taxon>Heliobacteriaceae</taxon>
        <taxon>Heliorestis</taxon>
    </lineage>
</organism>
<reference evidence="2" key="1">
    <citation type="submission" date="2019-11" db="EMBL/GenBank/DDBJ databases">
        <title>Genome sequence of Heliorestis convoluta strain HH, an alkaliphilic and minimalistic phototrophic bacterium from a soda lake in Egypt.</title>
        <authorList>
            <person name="Dewey E.D."/>
            <person name="Stokes L.M."/>
            <person name="Burchell B.M."/>
            <person name="Shaffer K.N."/>
            <person name="Huntington A.M."/>
            <person name="Baker J.M."/>
            <person name="Nadendla S."/>
            <person name="Giglio M.G."/>
            <person name="Touchman J.W."/>
            <person name="Blankenship R.E."/>
            <person name="Madigan M.T."/>
            <person name="Sattley W.M."/>
        </authorList>
    </citation>
    <scope>NUCLEOTIDE SEQUENCE [LARGE SCALE GENOMIC DNA]</scope>
    <source>
        <strain evidence="2">HH</strain>
    </source>
</reference>
<protein>
    <submittedName>
        <fullName evidence="1">Uncharacterized protein</fullName>
    </submittedName>
</protein>